<organism evidence="2 3">
    <name type="scientific">Caenorhabditis angaria</name>
    <dbReference type="NCBI Taxonomy" id="860376"/>
    <lineage>
        <taxon>Eukaryota</taxon>
        <taxon>Metazoa</taxon>
        <taxon>Ecdysozoa</taxon>
        <taxon>Nematoda</taxon>
        <taxon>Chromadorea</taxon>
        <taxon>Rhabditida</taxon>
        <taxon>Rhabditina</taxon>
        <taxon>Rhabditomorpha</taxon>
        <taxon>Rhabditoidea</taxon>
        <taxon>Rhabditidae</taxon>
        <taxon>Peloderinae</taxon>
        <taxon>Caenorhabditis</taxon>
    </lineage>
</organism>
<name>A0A9P1N8M4_9PELO</name>
<reference evidence="2" key="1">
    <citation type="submission" date="2022-11" db="EMBL/GenBank/DDBJ databases">
        <authorList>
            <person name="Kikuchi T."/>
        </authorList>
    </citation>
    <scope>NUCLEOTIDE SEQUENCE</scope>
    <source>
        <strain evidence="2">PS1010</strain>
    </source>
</reference>
<dbReference type="AlphaFoldDB" id="A0A9P1N8M4"/>
<feature type="chain" id="PRO_5040180013" description="NR LBD domain-containing protein" evidence="1">
    <location>
        <begin position="19"/>
        <end position="68"/>
    </location>
</feature>
<evidence type="ECO:0000256" key="1">
    <source>
        <dbReference type="SAM" id="SignalP"/>
    </source>
</evidence>
<comment type="caution">
    <text evidence="2">The sequence shown here is derived from an EMBL/GenBank/DDBJ whole genome shotgun (WGS) entry which is preliminary data.</text>
</comment>
<keyword evidence="1" id="KW-0732">Signal</keyword>
<protein>
    <recommendedName>
        <fullName evidence="4">NR LBD domain-containing protein</fullName>
    </recommendedName>
</protein>
<evidence type="ECO:0000313" key="2">
    <source>
        <dbReference type="EMBL" id="CAI5453804.1"/>
    </source>
</evidence>
<keyword evidence="3" id="KW-1185">Reference proteome</keyword>
<evidence type="ECO:0008006" key="4">
    <source>
        <dbReference type="Google" id="ProtNLM"/>
    </source>
</evidence>
<proteinExistence type="predicted"/>
<evidence type="ECO:0000313" key="3">
    <source>
        <dbReference type="Proteomes" id="UP001152747"/>
    </source>
</evidence>
<feature type="signal peptide" evidence="1">
    <location>
        <begin position="1"/>
        <end position="18"/>
    </location>
</feature>
<dbReference type="EMBL" id="CANHGI010000005">
    <property type="protein sequence ID" value="CAI5453804.1"/>
    <property type="molecule type" value="Genomic_DNA"/>
</dbReference>
<dbReference type="Proteomes" id="UP001152747">
    <property type="component" value="Unassembled WGS sequence"/>
</dbReference>
<gene>
    <name evidence="2" type="ORF">CAMP_LOCUS16441</name>
</gene>
<accession>A0A9P1N8M4</accession>
<sequence length="68" mass="8393">MVLKWILVKILALRQVISELFRFKESLMIWLFMMDELDFIFEKHVFLLTRIVTTFKIEHLDKDDNMME</sequence>